<protein>
    <recommendedName>
        <fullName evidence="3">Caspase family p20 domain-containing protein</fullName>
    </recommendedName>
</protein>
<evidence type="ECO:0000313" key="2">
    <source>
        <dbReference type="Proteomes" id="UP000247903"/>
    </source>
</evidence>
<dbReference type="AlphaFoldDB" id="A0A2V4BJ47"/>
<dbReference type="OrthoDB" id="1326446at2"/>
<dbReference type="Proteomes" id="UP000247903">
    <property type="component" value="Unassembled WGS sequence"/>
</dbReference>
<organism evidence="1 2">
    <name type="scientific">Flavobacterium cheongpyeongense</name>
    <dbReference type="NCBI Taxonomy" id="2212651"/>
    <lineage>
        <taxon>Bacteria</taxon>
        <taxon>Pseudomonadati</taxon>
        <taxon>Bacteroidota</taxon>
        <taxon>Flavobacteriia</taxon>
        <taxon>Flavobacteriales</taxon>
        <taxon>Flavobacteriaceae</taxon>
        <taxon>Flavobacterium</taxon>
    </lineage>
</organism>
<accession>A0A2V4BJ47</accession>
<comment type="caution">
    <text evidence="1">The sequence shown here is derived from an EMBL/GenBank/DDBJ whole genome shotgun (WGS) entry which is preliminary data.</text>
</comment>
<proteinExistence type="predicted"/>
<gene>
    <name evidence="1" type="ORF">DMB65_21370</name>
</gene>
<reference evidence="1 2" key="1">
    <citation type="submission" date="2018-05" db="EMBL/GenBank/DDBJ databases">
        <title>Flavobacterium sp. strain IMCC34759, incomplete genome.</title>
        <authorList>
            <person name="Joung Y."/>
            <person name="Cho J."/>
        </authorList>
    </citation>
    <scope>NUCLEOTIDE SEQUENCE [LARGE SCALE GENOMIC DNA]</scope>
    <source>
        <strain evidence="1 2">IMCC34759</strain>
    </source>
</reference>
<evidence type="ECO:0008006" key="3">
    <source>
        <dbReference type="Google" id="ProtNLM"/>
    </source>
</evidence>
<dbReference type="RefSeq" id="WP_110308659.1">
    <property type="nucleotide sequence ID" value="NZ_QJHK01000033.1"/>
</dbReference>
<keyword evidence="2" id="KW-1185">Reference proteome</keyword>
<sequence>MIKRKVFIIKGFSKSTEERILDENFANSYIDFFKLCAGGAYTLDEVVYLSEPSYSYLKENIYNEKLDYGIIVYIGHGANQQNNQLFQLNAEEIIKPGQFTLNTEKQIIILESCRVLAQFIPFVDLSDKIPAFEKGGILRNALELEQSREIYDSHIKRCAEGIMICYACRIGEEAYSFMFSKMFLQHAINWHLDSSRHCAILPIDELMRLTLPSTVVAVQQKFGLLQWPESSGKTNFPIAVSKF</sequence>
<name>A0A2V4BJ47_9FLAO</name>
<dbReference type="EMBL" id="QJHK01000033">
    <property type="protein sequence ID" value="PXY38767.1"/>
    <property type="molecule type" value="Genomic_DNA"/>
</dbReference>
<evidence type="ECO:0000313" key="1">
    <source>
        <dbReference type="EMBL" id="PXY38767.1"/>
    </source>
</evidence>